<reference evidence="2" key="1">
    <citation type="journal article" date="2021" name="PeerJ">
        <title>Extensive microbial diversity within the chicken gut microbiome revealed by metagenomics and culture.</title>
        <authorList>
            <person name="Gilroy R."/>
            <person name="Ravi A."/>
            <person name="Getino M."/>
            <person name="Pursley I."/>
            <person name="Horton D.L."/>
            <person name="Alikhan N.F."/>
            <person name="Baker D."/>
            <person name="Gharbi K."/>
            <person name="Hall N."/>
            <person name="Watson M."/>
            <person name="Adriaenssens E.M."/>
            <person name="Foster-Nyarko E."/>
            <person name="Jarju S."/>
            <person name="Secka A."/>
            <person name="Antonio M."/>
            <person name="Oren A."/>
            <person name="Chaudhuri R.R."/>
            <person name="La Ragione R."/>
            <person name="Hildebrand F."/>
            <person name="Pallen M.J."/>
        </authorList>
    </citation>
    <scope>NUCLEOTIDE SEQUENCE</scope>
    <source>
        <strain evidence="2">ChiGjej4B4-7305</strain>
    </source>
</reference>
<dbReference type="Gene3D" id="1.20.120.450">
    <property type="entry name" value="dinb family like domain"/>
    <property type="match status" value="1"/>
</dbReference>
<dbReference type="Pfam" id="PF11716">
    <property type="entry name" value="MDMPI_N"/>
    <property type="match status" value="1"/>
</dbReference>
<dbReference type="EMBL" id="DXBY01000015">
    <property type="protein sequence ID" value="HIZ34248.1"/>
    <property type="molecule type" value="Genomic_DNA"/>
</dbReference>
<dbReference type="InterPro" id="IPR017520">
    <property type="entry name" value="CHP03086"/>
</dbReference>
<dbReference type="AlphaFoldDB" id="A0A9D2EBB4"/>
<dbReference type="GO" id="GO:0046872">
    <property type="term" value="F:metal ion binding"/>
    <property type="evidence" value="ECO:0007669"/>
    <property type="project" value="InterPro"/>
</dbReference>
<comment type="caution">
    <text evidence="2">The sequence shown here is derived from an EMBL/GenBank/DDBJ whole genome shotgun (WGS) entry which is preliminary data.</text>
</comment>
<dbReference type="InterPro" id="IPR017517">
    <property type="entry name" value="Maleyloyr_isom"/>
</dbReference>
<dbReference type="InterPro" id="IPR034660">
    <property type="entry name" value="DinB/YfiT-like"/>
</dbReference>
<dbReference type="InterPro" id="IPR024344">
    <property type="entry name" value="MDMPI_metal-binding"/>
</dbReference>
<evidence type="ECO:0000313" key="3">
    <source>
        <dbReference type="Proteomes" id="UP000824037"/>
    </source>
</evidence>
<proteinExistence type="predicted"/>
<dbReference type="SUPFAM" id="SSF109854">
    <property type="entry name" value="DinB/YfiT-like putative metalloenzymes"/>
    <property type="match status" value="1"/>
</dbReference>
<evidence type="ECO:0000259" key="1">
    <source>
        <dbReference type="Pfam" id="PF11716"/>
    </source>
</evidence>
<protein>
    <submittedName>
        <fullName evidence="2">TIGR03086 family protein</fullName>
    </submittedName>
</protein>
<reference evidence="2" key="2">
    <citation type="submission" date="2021-04" db="EMBL/GenBank/DDBJ databases">
        <authorList>
            <person name="Gilroy R."/>
        </authorList>
    </citation>
    <scope>NUCLEOTIDE SEQUENCE</scope>
    <source>
        <strain evidence="2">ChiGjej4B4-7305</strain>
    </source>
</reference>
<accession>A0A9D2EBB4</accession>
<dbReference type="NCBIfam" id="TIGR03083">
    <property type="entry name" value="maleylpyruvate isomerase family mycothiol-dependent enzyme"/>
    <property type="match status" value="1"/>
</dbReference>
<sequence>MTTMDASFDPRAQLGRALDLVQRQIERLGPGDEGRRTPCAEFDVRTLLAHLVAVLRKLAVVRRGGDMTQVNDPATDLDGDEGEAFRAARAALEDVWRSDAALEPTYSVAWGTMTGRDLVDAYAHEFTVHAWDLAQVTGRADELDPALARAALDWYSRNVPAETRSDSGPFGPVVPVAEDADPYTRLAGFVGREVVRR</sequence>
<evidence type="ECO:0000313" key="2">
    <source>
        <dbReference type="EMBL" id="HIZ34248.1"/>
    </source>
</evidence>
<dbReference type="Proteomes" id="UP000824037">
    <property type="component" value="Unassembled WGS sequence"/>
</dbReference>
<gene>
    <name evidence="2" type="ORF">H9815_00600</name>
</gene>
<feature type="domain" description="Mycothiol-dependent maleylpyruvate isomerase metal-binding" evidence="1">
    <location>
        <begin position="17"/>
        <end position="134"/>
    </location>
</feature>
<dbReference type="NCBIfam" id="TIGR03086">
    <property type="entry name" value="TIGR03086 family metal-binding protein"/>
    <property type="match status" value="1"/>
</dbReference>
<name>A0A9D2EBB4_9MICO</name>
<organism evidence="2 3">
    <name type="scientific">Candidatus Ruania gallistercoris</name>
    <dbReference type="NCBI Taxonomy" id="2838746"/>
    <lineage>
        <taxon>Bacteria</taxon>
        <taxon>Bacillati</taxon>
        <taxon>Actinomycetota</taxon>
        <taxon>Actinomycetes</taxon>
        <taxon>Micrococcales</taxon>
        <taxon>Ruaniaceae</taxon>
        <taxon>Ruania</taxon>
    </lineage>
</organism>